<keyword evidence="3" id="KW-1185">Reference proteome</keyword>
<dbReference type="EMBL" id="CP108482">
    <property type="protein sequence ID" value="WUS54364.1"/>
    <property type="molecule type" value="Genomic_DNA"/>
</dbReference>
<sequence>MADTPLRRIVLALVCAWIATMAVITPPPAYANGVSDALCKVPFADVVCGAVETVKGANEFVDFAKDPLGYVARSLSNSVVSSMTSLTEDLTH</sequence>
<keyword evidence="1" id="KW-0732">Signal</keyword>
<dbReference type="Proteomes" id="UP001432014">
    <property type="component" value="Chromosome"/>
</dbReference>
<organism evidence="2 3">
    <name type="scientific">Kitasatospora herbaricolor</name>
    <dbReference type="NCBI Taxonomy" id="68217"/>
    <lineage>
        <taxon>Bacteria</taxon>
        <taxon>Bacillati</taxon>
        <taxon>Actinomycetota</taxon>
        <taxon>Actinomycetes</taxon>
        <taxon>Kitasatosporales</taxon>
        <taxon>Streptomycetaceae</taxon>
        <taxon>Kitasatospora</taxon>
    </lineage>
</organism>
<reference evidence="2 3" key="1">
    <citation type="submission" date="2022-10" db="EMBL/GenBank/DDBJ databases">
        <title>The complete genomes of actinobacterial strains from the NBC collection.</title>
        <authorList>
            <person name="Joergensen T.S."/>
            <person name="Alvarez Arevalo M."/>
            <person name="Sterndorff E.B."/>
            <person name="Faurdal D."/>
            <person name="Vuksanovic O."/>
            <person name="Mourched A.-S."/>
            <person name="Charusanti P."/>
            <person name="Shaw S."/>
            <person name="Blin K."/>
            <person name="Weber T."/>
        </authorList>
    </citation>
    <scope>NUCLEOTIDE SEQUENCE [LARGE SCALE GENOMIC DNA]</scope>
    <source>
        <strain evidence="2 3">NBC_01247</strain>
    </source>
</reference>
<evidence type="ECO:0000256" key="1">
    <source>
        <dbReference type="SAM" id="SignalP"/>
    </source>
</evidence>
<name>A0ABZ1W0M6_9ACTN</name>
<gene>
    <name evidence="2" type="ORF">OG469_01880</name>
</gene>
<evidence type="ECO:0000313" key="3">
    <source>
        <dbReference type="Proteomes" id="UP001432014"/>
    </source>
</evidence>
<proteinExistence type="predicted"/>
<dbReference type="RefSeq" id="WP_329492976.1">
    <property type="nucleotide sequence ID" value="NZ_CP108460.1"/>
</dbReference>
<protein>
    <submittedName>
        <fullName evidence="2">Uncharacterized protein</fullName>
    </submittedName>
</protein>
<evidence type="ECO:0000313" key="2">
    <source>
        <dbReference type="EMBL" id="WUS54364.1"/>
    </source>
</evidence>
<feature type="chain" id="PRO_5046488742" evidence="1">
    <location>
        <begin position="32"/>
        <end position="92"/>
    </location>
</feature>
<feature type="signal peptide" evidence="1">
    <location>
        <begin position="1"/>
        <end position="31"/>
    </location>
</feature>
<accession>A0ABZ1W0M6</accession>